<dbReference type="PANTHER" id="PTHR33116">
    <property type="entry name" value="REVERSE TRANSCRIPTASE ZINC-BINDING DOMAIN-CONTAINING PROTEIN-RELATED-RELATED"/>
    <property type="match status" value="1"/>
</dbReference>
<feature type="region of interest" description="Disordered" evidence="1">
    <location>
        <begin position="188"/>
        <end position="208"/>
    </location>
</feature>
<dbReference type="EMBL" id="JACGWJ010000968">
    <property type="protein sequence ID" value="KAL0286271.1"/>
    <property type="molecule type" value="Genomic_DNA"/>
</dbReference>
<gene>
    <name evidence="4" type="ORF">Sradi_7153000</name>
</gene>
<dbReference type="Pfam" id="PF13966">
    <property type="entry name" value="zf-RVT"/>
    <property type="match status" value="1"/>
</dbReference>
<feature type="region of interest" description="Disordered" evidence="1">
    <location>
        <begin position="1"/>
        <end position="29"/>
    </location>
</feature>
<feature type="region of interest" description="Disordered" evidence="1">
    <location>
        <begin position="76"/>
        <end position="141"/>
    </location>
</feature>
<dbReference type="PANTHER" id="PTHR33116:SF80">
    <property type="entry name" value="REVERSE TRANSCRIPTASE ZINC-BINDING DOMAIN-CONTAINING PROTEIN"/>
    <property type="match status" value="1"/>
</dbReference>
<evidence type="ECO:0000259" key="2">
    <source>
        <dbReference type="Pfam" id="PF00078"/>
    </source>
</evidence>
<feature type="domain" description="Reverse transcriptase zinc-binding" evidence="3">
    <location>
        <begin position="616"/>
        <end position="700"/>
    </location>
</feature>
<sequence>MLETGKAHQRASPKSKSLPMKKVNSPDDFNYEDPLIAELLDKDWDAERWPKHNLVSSHTDKNEALFDIATTSRKNVAFSPKFADAQNSQGFKKKLQKNSKEKRAKQTTSQTGKKQGGPKIKFIFRGQARNMEKNPDSTSEMDIVDIQENSQSSEGEEEGTPIYNRFQSLETFDTEEVEEETENAIPSLTVPDSYTSTPNEDIDGLDTETPLRRGLTTVQSLSTILISDNILLAQEMIHQLDLRHNRGNFAMGFNSRFISLIRNAIENSWFTILVNGEPAGFFKSTRGLRQGDPLSPSLFILAAEAFSRGIDTLFLQNPKMYYQTGGKLRVTHLLYADDVIIFTKCTEEALMKLIDFLRQYEEYSGQKINQSKSAFIPGKRASLVTNRIKAITGFCLKSLPLTYLGAPLFKGSKKKTLFEPLLDKIRAKVIGWEHNFLSQGDSQKKIHWTKWYNICFPIDEGGLGLRNLRDDIKAFSHKLWWRFRLNNSLWSNFTINRYCKKNHPYIAKATKEDSSIWRRLASTRAEAQKLIFWSLGTGEISFWHDWWIPEGVATNIMQLNTQPPTKVNQFWKNHQWDIEKLHQEIPHQLVNYILQVPINADQNDLMHWKLSSKGTFTTTSAWERSRDYAPKQSFYKTIWSPLIRPTISIFIWRLINNWLPVDTRLKQKGISFASQCSCCSSEEETLPHLFLHNKVVQEVWNFFAHAFHFLLPCTDNILLFLQAWKHRGQMTTHIRDVIPIITLWNIWTMRNATRHEGSPFKASYIIFKTTQYLQNLHRIMTLKNIHWKGDQNAAFQLHIQISSEYKPKKCIAVYWNKPPDN</sequence>
<protein>
    <recommendedName>
        <fullName evidence="5">Reverse transcriptase domain-containing protein</fullName>
    </recommendedName>
</protein>
<organism evidence="4">
    <name type="scientific">Sesamum radiatum</name>
    <name type="common">Black benniseed</name>
    <dbReference type="NCBI Taxonomy" id="300843"/>
    <lineage>
        <taxon>Eukaryota</taxon>
        <taxon>Viridiplantae</taxon>
        <taxon>Streptophyta</taxon>
        <taxon>Embryophyta</taxon>
        <taxon>Tracheophyta</taxon>
        <taxon>Spermatophyta</taxon>
        <taxon>Magnoliopsida</taxon>
        <taxon>eudicotyledons</taxon>
        <taxon>Gunneridae</taxon>
        <taxon>Pentapetalae</taxon>
        <taxon>asterids</taxon>
        <taxon>lamiids</taxon>
        <taxon>Lamiales</taxon>
        <taxon>Pedaliaceae</taxon>
        <taxon>Sesamum</taxon>
    </lineage>
</organism>
<feature type="domain" description="Reverse transcriptase" evidence="2">
    <location>
        <begin position="260"/>
        <end position="406"/>
    </location>
</feature>
<evidence type="ECO:0000313" key="4">
    <source>
        <dbReference type="EMBL" id="KAL0286271.1"/>
    </source>
</evidence>
<name>A0AAW2IWK8_SESRA</name>
<reference evidence="4" key="1">
    <citation type="submission" date="2020-06" db="EMBL/GenBank/DDBJ databases">
        <authorList>
            <person name="Li T."/>
            <person name="Hu X."/>
            <person name="Zhang T."/>
            <person name="Song X."/>
            <person name="Zhang H."/>
            <person name="Dai N."/>
            <person name="Sheng W."/>
            <person name="Hou X."/>
            <person name="Wei L."/>
        </authorList>
    </citation>
    <scope>NUCLEOTIDE SEQUENCE</scope>
    <source>
        <strain evidence="4">G02</strain>
        <tissue evidence="4">Leaf</tissue>
    </source>
</reference>
<comment type="caution">
    <text evidence="4">The sequence shown here is derived from an EMBL/GenBank/DDBJ whole genome shotgun (WGS) entry which is preliminary data.</text>
</comment>
<dbReference type="SUPFAM" id="SSF56672">
    <property type="entry name" value="DNA/RNA polymerases"/>
    <property type="match status" value="1"/>
</dbReference>
<evidence type="ECO:0008006" key="5">
    <source>
        <dbReference type="Google" id="ProtNLM"/>
    </source>
</evidence>
<feature type="compositionally biased region" description="Polar residues" evidence="1">
    <location>
        <begin position="188"/>
        <end position="199"/>
    </location>
</feature>
<dbReference type="InterPro" id="IPR043502">
    <property type="entry name" value="DNA/RNA_pol_sf"/>
</dbReference>
<dbReference type="Pfam" id="PF00078">
    <property type="entry name" value="RVT_1"/>
    <property type="match status" value="1"/>
</dbReference>
<dbReference type="AlphaFoldDB" id="A0AAW2IWK8"/>
<proteinExistence type="predicted"/>
<reference evidence="4" key="2">
    <citation type="journal article" date="2024" name="Plant">
        <title>Genomic evolution and insights into agronomic trait innovations of Sesamum species.</title>
        <authorList>
            <person name="Miao H."/>
            <person name="Wang L."/>
            <person name="Qu L."/>
            <person name="Liu H."/>
            <person name="Sun Y."/>
            <person name="Le M."/>
            <person name="Wang Q."/>
            <person name="Wei S."/>
            <person name="Zheng Y."/>
            <person name="Lin W."/>
            <person name="Duan Y."/>
            <person name="Cao H."/>
            <person name="Xiong S."/>
            <person name="Wang X."/>
            <person name="Wei L."/>
            <person name="Li C."/>
            <person name="Ma Q."/>
            <person name="Ju M."/>
            <person name="Zhao R."/>
            <person name="Li G."/>
            <person name="Mu C."/>
            <person name="Tian Q."/>
            <person name="Mei H."/>
            <person name="Zhang T."/>
            <person name="Gao T."/>
            <person name="Zhang H."/>
        </authorList>
    </citation>
    <scope>NUCLEOTIDE SEQUENCE</scope>
    <source>
        <strain evidence="4">G02</strain>
    </source>
</reference>
<feature type="compositionally biased region" description="Basic residues" evidence="1">
    <location>
        <begin position="91"/>
        <end position="105"/>
    </location>
</feature>
<evidence type="ECO:0000259" key="3">
    <source>
        <dbReference type="Pfam" id="PF13966"/>
    </source>
</evidence>
<evidence type="ECO:0000256" key="1">
    <source>
        <dbReference type="SAM" id="MobiDB-lite"/>
    </source>
</evidence>
<dbReference type="InterPro" id="IPR026960">
    <property type="entry name" value="RVT-Znf"/>
</dbReference>
<accession>A0AAW2IWK8</accession>
<dbReference type="InterPro" id="IPR000477">
    <property type="entry name" value="RT_dom"/>
</dbReference>